<proteinExistence type="predicted"/>
<evidence type="ECO:0000259" key="1">
    <source>
        <dbReference type="Pfam" id="PF21530"/>
    </source>
</evidence>
<dbReference type="Proteomes" id="UP000499080">
    <property type="component" value="Unassembled WGS sequence"/>
</dbReference>
<protein>
    <recommendedName>
        <fullName evidence="1">DNA helicase Pif1-like 2B domain-containing protein</fullName>
    </recommendedName>
</protein>
<comment type="caution">
    <text evidence="2">The sequence shown here is derived from an EMBL/GenBank/DDBJ whole genome shotgun (WGS) entry which is preliminary data.</text>
</comment>
<name>A0A4Y2C1C5_ARAVE</name>
<accession>A0A4Y2C1C5</accession>
<evidence type="ECO:0000313" key="2">
    <source>
        <dbReference type="EMBL" id="GBL97406.1"/>
    </source>
</evidence>
<evidence type="ECO:0000313" key="3">
    <source>
        <dbReference type="Proteomes" id="UP000499080"/>
    </source>
</evidence>
<dbReference type="PANTHER" id="PTHR10492">
    <property type="match status" value="1"/>
</dbReference>
<reference evidence="2 3" key="1">
    <citation type="journal article" date="2019" name="Sci. Rep.">
        <title>Orb-weaving spider Araneus ventricosus genome elucidates the spidroin gene catalogue.</title>
        <authorList>
            <person name="Kono N."/>
            <person name="Nakamura H."/>
            <person name="Ohtoshi R."/>
            <person name="Moran D.A.P."/>
            <person name="Shinohara A."/>
            <person name="Yoshida Y."/>
            <person name="Fujiwara M."/>
            <person name="Mori M."/>
            <person name="Tomita M."/>
            <person name="Arakawa K."/>
        </authorList>
    </citation>
    <scope>NUCLEOTIDE SEQUENCE [LARGE SCALE GENOMIC DNA]</scope>
</reference>
<feature type="domain" description="DNA helicase Pif1-like 2B" evidence="1">
    <location>
        <begin position="29"/>
        <end position="68"/>
    </location>
</feature>
<gene>
    <name evidence="2" type="ORF">AVEN_170515_1</name>
</gene>
<dbReference type="AlphaFoldDB" id="A0A4Y2C1C5"/>
<dbReference type="OrthoDB" id="10053386at2759"/>
<keyword evidence="3" id="KW-1185">Reference proteome</keyword>
<dbReference type="EMBL" id="BGPR01000129">
    <property type="protein sequence ID" value="GBL97406.1"/>
    <property type="molecule type" value="Genomic_DNA"/>
</dbReference>
<dbReference type="PANTHER" id="PTHR10492:SF57">
    <property type="entry name" value="ATP-DEPENDENT DNA HELICASE"/>
    <property type="match status" value="1"/>
</dbReference>
<organism evidence="2 3">
    <name type="scientific">Araneus ventricosus</name>
    <name type="common">Orbweaver spider</name>
    <name type="synonym">Epeira ventricosa</name>
    <dbReference type="NCBI Taxonomy" id="182803"/>
    <lineage>
        <taxon>Eukaryota</taxon>
        <taxon>Metazoa</taxon>
        <taxon>Ecdysozoa</taxon>
        <taxon>Arthropoda</taxon>
        <taxon>Chelicerata</taxon>
        <taxon>Arachnida</taxon>
        <taxon>Araneae</taxon>
        <taxon>Araneomorphae</taxon>
        <taxon>Entelegynae</taxon>
        <taxon>Araneoidea</taxon>
        <taxon>Araneidae</taxon>
        <taxon>Araneus</taxon>
    </lineage>
</organism>
<dbReference type="Pfam" id="PF21530">
    <property type="entry name" value="Pif1_2B_dom"/>
    <property type="match status" value="1"/>
</dbReference>
<sequence length="105" mass="11783">MFCSSDSIISEHPNDVINYQPEFLCKKTPSGMPPHALELKKGVIVMFLRNLNPKKGLCKGTRLTITGFRENMIAAQIVLEFNRGDTVLFPRIDLAPSDVHLPFVL</sequence>
<dbReference type="InterPro" id="IPR049163">
    <property type="entry name" value="Pif1-like_2B_dom"/>
</dbReference>